<dbReference type="GO" id="GO:0016301">
    <property type="term" value="F:kinase activity"/>
    <property type="evidence" value="ECO:0007669"/>
    <property type="project" value="UniProtKB-KW"/>
</dbReference>
<dbReference type="Proteomes" id="UP000294480">
    <property type="component" value="Unassembled WGS sequence"/>
</dbReference>
<dbReference type="Pfam" id="PF00480">
    <property type="entry name" value="ROK"/>
    <property type="match status" value="1"/>
</dbReference>
<reference evidence="2 3" key="1">
    <citation type="submission" date="2019-03" db="EMBL/GenBank/DDBJ databases">
        <title>Genomic Encyclopedia of Type Strains, Phase IV (KMG-IV): sequencing the most valuable type-strain genomes for metagenomic binning, comparative biology and taxonomic classification.</title>
        <authorList>
            <person name="Goeker M."/>
        </authorList>
    </citation>
    <scope>NUCLEOTIDE SEQUENCE [LARGE SCALE GENOMIC DNA]</scope>
    <source>
        <strain evidence="2 3">DSM 102852</strain>
    </source>
</reference>
<dbReference type="EMBL" id="SNZE01000002">
    <property type="protein sequence ID" value="TDR32742.1"/>
    <property type="molecule type" value="Genomic_DNA"/>
</dbReference>
<accession>A0A4R6YAX4</accession>
<sequence>MAFTSNHSDLKHINRLAVINLVKTQPGLSRASIAKQTGLNKSTIGKLVQDLLDEHWLEEENTPTPLDGAGRRPTGLKLKNKVLALIGAEIGVDFLTVLACTITGEILFNRTVPYVHIDTSDTLNQLTSLLDEAWGIMDDTGHHVLGLGVAVPGLVNATDEKIITLPNLNWHDLNLTASIEQHLHDKNRPPIPVSIINDANAAALSEFVFGHSQYRRHALIYFTIGVGFGAGIITDKGLYKGHDGCAGEIGHSTLQPIGGRQCACGQFGCVETLVSQRALSHAATDDNQILSIDNLQQRLAQGDEKVQQGLEQVAFFLGIVMRNIANILNPKTIVIGGPMSQFGNQLIHPAIESLKQHTGRNLGLPNVQLCEFGINAAALGAAAAVLNQLLEPIGTPTHLSHKGLMR</sequence>
<dbReference type="InterPro" id="IPR036388">
    <property type="entry name" value="WH-like_DNA-bd_sf"/>
</dbReference>
<dbReference type="PROSITE" id="PS01125">
    <property type="entry name" value="ROK"/>
    <property type="match status" value="1"/>
</dbReference>
<proteinExistence type="inferred from homology"/>
<dbReference type="InterPro" id="IPR043129">
    <property type="entry name" value="ATPase_NBD"/>
</dbReference>
<organism evidence="2 3">
    <name type="scientific">Hydromonas duriensis</name>
    <dbReference type="NCBI Taxonomy" id="1527608"/>
    <lineage>
        <taxon>Bacteria</taxon>
        <taxon>Pseudomonadati</taxon>
        <taxon>Pseudomonadota</taxon>
        <taxon>Betaproteobacteria</taxon>
        <taxon>Burkholderiales</taxon>
        <taxon>Burkholderiaceae</taxon>
        <taxon>Hydromonas</taxon>
    </lineage>
</organism>
<dbReference type="SUPFAM" id="SSF53067">
    <property type="entry name" value="Actin-like ATPase domain"/>
    <property type="match status" value="1"/>
</dbReference>
<evidence type="ECO:0000313" key="3">
    <source>
        <dbReference type="Proteomes" id="UP000294480"/>
    </source>
</evidence>
<dbReference type="SUPFAM" id="SSF46785">
    <property type="entry name" value="Winged helix' DNA-binding domain"/>
    <property type="match status" value="1"/>
</dbReference>
<dbReference type="Gene3D" id="1.10.10.10">
    <property type="entry name" value="Winged helix-like DNA-binding domain superfamily/Winged helix DNA-binding domain"/>
    <property type="match status" value="1"/>
</dbReference>
<comment type="caution">
    <text evidence="2">The sequence shown here is derived from an EMBL/GenBank/DDBJ whole genome shotgun (WGS) entry which is preliminary data.</text>
</comment>
<evidence type="ECO:0000313" key="2">
    <source>
        <dbReference type="EMBL" id="TDR32742.1"/>
    </source>
</evidence>
<keyword evidence="2" id="KW-0418">Kinase</keyword>
<name>A0A4R6YAX4_9BURK</name>
<dbReference type="InterPro" id="IPR000600">
    <property type="entry name" value="ROK"/>
</dbReference>
<protein>
    <submittedName>
        <fullName evidence="2">Putative NBD/HSP70 family sugar kinase</fullName>
    </submittedName>
</protein>
<dbReference type="Gene3D" id="3.30.420.40">
    <property type="match status" value="2"/>
</dbReference>
<evidence type="ECO:0000256" key="1">
    <source>
        <dbReference type="ARBA" id="ARBA00006479"/>
    </source>
</evidence>
<dbReference type="RefSeq" id="WP_133618926.1">
    <property type="nucleotide sequence ID" value="NZ_SNZE01000002.1"/>
</dbReference>
<gene>
    <name evidence="2" type="ORF">DFR44_10238</name>
</gene>
<dbReference type="CDD" id="cd24076">
    <property type="entry name" value="ASKHA_ATPase_ROK_BsXylR-like"/>
    <property type="match status" value="1"/>
</dbReference>
<dbReference type="InterPro" id="IPR036390">
    <property type="entry name" value="WH_DNA-bd_sf"/>
</dbReference>
<dbReference type="PANTHER" id="PTHR18964">
    <property type="entry name" value="ROK (REPRESSOR, ORF, KINASE) FAMILY"/>
    <property type="match status" value="1"/>
</dbReference>
<dbReference type="InterPro" id="IPR049874">
    <property type="entry name" value="ROK_cs"/>
</dbReference>
<dbReference type="AlphaFoldDB" id="A0A4R6YAX4"/>
<keyword evidence="2" id="KW-0808">Transferase</keyword>
<dbReference type="PANTHER" id="PTHR18964:SF149">
    <property type="entry name" value="BIFUNCTIONAL UDP-N-ACETYLGLUCOSAMINE 2-EPIMERASE_N-ACETYLMANNOSAMINE KINASE"/>
    <property type="match status" value="1"/>
</dbReference>
<keyword evidence="3" id="KW-1185">Reference proteome</keyword>
<dbReference type="OrthoDB" id="8595273at2"/>
<comment type="similarity">
    <text evidence="1">Belongs to the ROK (NagC/XylR) family.</text>
</comment>